<dbReference type="Proteomes" id="UP000253729">
    <property type="component" value="Unassembled WGS sequence"/>
</dbReference>
<evidence type="ECO:0000313" key="2">
    <source>
        <dbReference type="Proteomes" id="UP000253729"/>
    </source>
</evidence>
<name>A0A3F3Q823_9EURO</name>
<proteinExistence type="predicted"/>
<organism evidence="1 2">
    <name type="scientific">Aspergillus welwitschiae</name>
    <dbReference type="NCBI Taxonomy" id="1341132"/>
    <lineage>
        <taxon>Eukaryota</taxon>
        <taxon>Fungi</taxon>
        <taxon>Dikarya</taxon>
        <taxon>Ascomycota</taxon>
        <taxon>Pezizomycotina</taxon>
        <taxon>Eurotiomycetes</taxon>
        <taxon>Eurotiomycetidae</taxon>
        <taxon>Eurotiales</taxon>
        <taxon>Aspergillaceae</taxon>
        <taxon>Aspergillus</taxon>
        <taxon>Aspergillus subgen. Circumdati</taxon>
    </lineage>
</organism>
<dbReference type="RefSeq" id="XP_026627984.1">
    <property type="nucleotide sequence ID" value="XM_026765781.1"/>
</dbReference>
<keyword evidence="2" id="KW-1185">Reference proteome</keyword>
<accession>A0A3F3Q823</accession>
<protein>
    <submittedName>
        <fullName evidence="1">Uncharacterized protein</fullName>
    </submittedName>
</protein>
<reference evidence="1 2" key="1">
    <citation type="submission" date="2018-07" db="EMBL/GenBank/DDBJ databases">
        <title>The genomes of Aspergillus section Nigri reveals drivers in fungal speciation.</title>
        <authorList>
            <consortium name="DOE Joint Genome Institute"/>
            <person name="Vesth T.C."/>
            <person name="Nybo J."/>
            <person name="Theobald S."/>
            <person name="Brandl J."/>
            <person name="Frisvad J.C."/>
            <person name="Nielsen K.F."/>
            <person name="Lyhne E.K."/>
            <person name="Kogle M.E."/>
            <person name="Kuo A."/>
            <person name="Riley R."/>
            <person name="Clum A."/>
            <person name="Nolan M."/>
            <person name="Lipzen A."/>
            <person name="Salamov A."/>
            <person name="Henrissat B."/>
            <person name="Wiebenga A."/>
            <person name="De vries R.P."/>
            <person name="Grigoriev I.V."/>
            <person name="Mortensen U.H."/>
            <person name="Andersen M.R."/>
            <person name="Baker S.E."/>
        </authorList>
    </citation>
    <scope>NUCLEOTIDE SEQUENCE [LARGE SCALE GENOMIC DNA]</scope>
    <source>
        <strain evidence="1 2">CBS 139.54b</strain>
    </source>
</reference>
<dbReference type="AlphaFoldDB" id="A0A3F3Q823"/>
<dbReference type="EMBL" id="KZ852042">
    <property type="protein sequence ID" value="RDH34962.1"/>
    <property type="molecule type" value="Genomic_DNA"/>
</dbReference>
<dbReference type="GeneID" id="38134137"/>
<sequence length="101" mass="11341">MHARGLSRLLRRGLGRHETSDIQLGFISPKAPTPTSTAVGILRKGNMWSLSRLPKLALGRWFAVSDLVTMWMVVLCSCKFDCWEVPLAMWSCTLSKRLTHG</sequence>
<evidence type="ECO:0000313" key="1">
    <source>
        <dbReference type="EMBL" id="RDH34962.1"/>
    </source>
</evidence>
<gene>
    <name evidence="1" type="ORF">BDQ94DRAFT_141237</name>
</gene>